<dbReference type="AlphaFoldDB" id="A0A6J4PVM0"/>
<proteinExistence type="predicted"/>
<dbReference type="GO" id="GO:0016491">
    <property type="term" value="F:oxidoreductase activity"/>
    <property type="evidence" value="ECO:0007669"/>
    <property type="project" value="InterPro"/>
</dbReference>
<dbReference type="InterPro" id="IPR004378">
    <property type="entry name" value="F420H2_quin_Rdtase"/>
</dbReference>
<sequence>MTRPAGRDARDPAVVRALAIDRASPPRERTIDITTTGRRSGEQRRIEIWFYRIEGKVHLSSPPATRGWYANLVAHPAFTVHLKHGVRADLAATAVPVTEEGERRRLLAEVVAVLDQDRMRALYGPPAPLEAFVAGSPLVEVRFS</sequence>
<accession>A0A6J4PVM0</accession>
<dbReference type="InterPro" id="IPR012349">
    <property type="entry name" value="Split_barrel_FMN-bd"/>
</dbReference>
<dbReference type="Pfam" id="PF04075">
    <property type="entry name" value="F420H2_quin_red"/>
    <property type="match status" value="1"/>
</dbReference>
<gene>
    <name evidence="1" type="ORF">AVDCRST_MAG35-2277</name>
</gene>
<name>A0A6J4PVM0_9ACTN</name>
<evidence type="ECO:0000313" key="1">
    <source>
        <dbReference type="EMBL" id="CAA9425401.1"/>
    </source>
</evidence>
<evidence type="ECO:0008006" key="2">
    <source>
        <dbReference type="Google" id="ProtNLM"/>
    </source>
</evidence>
<dbReference type="Gene3D" id="2.30.110.10">
    <property type="entry name" value="Electron Transport, Fmn-binding Protein, Chain A"/>
    <property type="match status" value="1"/>
</dbReference>
<protein>
    <recommendedName>
        <fullName evidence="2">DUF385 domain-containing protein</fullName>
    </recommendedName>
</protein>
<dbReference type="EMBL" id="CADCUY010000466">
    <property type="protein sequence ID" value="CAA9425401.1"/>
    <property type="molecule type" value="Genomic_DNA"/>
</dbReference>
<reference evidence="1" key="1">
    <citation type="submission" date="2020-02" db="EMBL/GenBank/DDBJ databases">
        <authorList>
            <person name="Meier V. D."/>
        </authorList>
    </citation>
    <scope>NUCLEOTIDE SEQUENCE</scope>
    <source>
        <strain evidence="1">AVDCRST_MAG35</strain>
    </source>
</reference>
<organism evidence="1">
    <name type="scientific">uncultured Quadrisphaera sp</name>
    <dbReference type="NCBI Taxonomy" id="904978"/>
    <lineage>
        <taxon>Bacteria</taxon>
        <taxon>Bacillati</taxon>
        <taxon>Actinomycetota</taxon>
        <taxon>Actinomycetes</taxon>
        <taxon>Kineosporiales</taxon>
        <taxon>Kineosporiaceae</taxon>
        <taxon>Quadrisphaera</taxon>
        <taxon>environmental samples</taxon>
    </lineage>
</organism>